<dbReference type="EMBL" id="JAPVER010000020">
    <property type="protein sequence ID" value="MCZ3367300.1"/>
    <property type="molecule type" value="Genomic_DNA"/>
</dbReference>
<keyword evidence="1 3" id="KW-0547">Nucleotide-binding</keyword>
<dbReference type="Proteomes" id="UP001068021">
    <property type="component" value="Unassembled WGS sequence"/>
</dbReference>
<dbReference type="Pfam" id="PF13207">
    <property type="entry name" value="AAA_17"/>
    <property type="match status" value="1"/>
</dbReference>
<evidence type="ECO:0000313" key="6">
    <source>
        <dbReference type="Proteomes" id="UP001068021"/>
    </source>
</evidence>
<comment type="similarity">
    <text evidence="3">Belongs to the UPF0200 family.</text>
</comment>
<dbReference type="Proteomes" id="UP001074446">
    <property type="component" value="Unassembled WGS sequence"/>
</dbReference>
<dbReference type="PANTHER" id="PTHR41930">
    <property type="entry name" value="UPF0200 PROTEIN MJ1399"/>
    <property type="match status" value="1"/>
</dbReference>
<feature type="binding site" evidence="3">
    <location>
        <begin position="8"/>
        <end position="15"/>
    </location>
    <ligand>
        <name>ATP</name>
        <dbReference type="ChEBI" id="CHEBI:30616"/>
    </ligand>
</feature>
<protein>
    <recommendedName>
        <fullName evidence="3">UPF0200 protein O3H35_12965</fullName>
    </recommendedName>
</protein>
<sequence length="188" mass="21479">MQVIGVTGLPGSGKSIVARVAKNMDVNIIRMGDVIRDEAVKRNAEIGETAVKLREEYGDYVVAERCVELIKEHSKDETAECELKFIIEGIRSPYEVKIFKKNFKTFKIIAIHSSPKTRFGRLKRRKREDDSSNVAEFIKRDNRELKFGIGNVIATSDYMIVNEGPVWKFKNSIRSILKNEVKNTKQKS</sequence>
<evidence type="ECO:0000256" key="3">
    <source>
        <dbReference type="HAMAP-Rule" id="MF_01111"/>
    </source>
</evidence>
<dbReference type="GO" id="GO:0005524">
    <property type="term" value="F:ATP binding"/>
    <property type="evidence" value="ECO:0007669"/>
    <property type="project" value="UniProtKB-UniRule"/>
</dbReference>
<dbReference type="PANTHER" id="PTHR41930:SF1">
    <property type="entry name" value="DEPHOSPHO-COA KINASE"/>
    <property type="match status" value="1"/>
</dbReference>
<keyword evidence="2 3" id="KW-0067">ATP-binding</keyword>
<evidence type="ECO:0000313" key="5">
    <source>
        <dbReference type="EMBL" id="MCZ3373552.1"/>
    </source>
</evidence>
<reference evidence="5" key="1">
    <citation type="submission" date="2022-12" db="EMBL/GenBank/DDBJ databases">
        <title>Reclassification of two methanogenic archaea species isolated from the Kolyma lowland permafrost.</title>
        <authorList>
            <person name="Trubitsyn V.E."/>
            <person name="Rivkina E.M."/>
            <person name="Shcherbakova V.A."/>
        </authorList>
    </citation>
    <scope>NUCLEOTIDE SEQUENCE</scope>
    <source>
        <strain evidence="4">M2</strain>
        <strain evidence="5">MK4</strain>
    </source>
</reference>
<dbReference type="EMBL" id="JAPVES010000030">
    <property type="protein sequence ID" value="MCZ3373552.1"/>
    <property type="molecule type" value="Genomic_DNA"/>
</dbReference>
<dbReference type="GO" id="GO:0016301">
    <property type="term" value="F:kinase activity"/>
    <property type="evidence" value="ECO:0007669"/>
    <property type="project" value="UniProtKB-KW"/>
</dbReference>
<evidence type="ECO:0000256" key="1">
    <source>
        <dbReference type="ARBA" id="ARBA00022741"/>
    </source>
</evidence>
<name>A0A9E5A2U6_9EURY</name>
<dbReference type="SUPFAM" id="SSF52540">
    <property type="entry name" value="P-loop containing nucleoside triphosphate hydrolases"/>
    <property type="match status" value="1"/>
</dbReference>
<dbReference type="AlphaFoldDB" id="A0A9E5A2U6"/>
<keyword evidence="5" id="KW-0418">Kinase</keyword>
<proteinExistence type="inferred from homology"/>
<dbReference type="RefSeq" id="WP_048082548.1">
    <property type="nucleotide sequence ID" value="NZ_JAPVER010000020.1"/>
</dbReference>
<dbReference type="HAMAP" id="MF_01111">
    <property type="entry name" value="UPF0200"/>
    <property type="match status" value="1"/>
</dbReference>
<gene>
    <name evidence="5" type="ORF">O3H35_12965</name>
    <name evidence="4" type="ORF">O3H54_15525</name>
</gene>
<keyword evidence="6" id="KW-1185">Reference proteome</keyword>
<accession>A0A9E5A2U6</accession>
<organism evidence="5">
    <name type="scientific">Methanobacterium veterum</name>
    <dbReference type="NCBI Taxonomy" id="408577"/>
    <lineage>
        <taxon>Archaea</taxon>
        <taxon>Methanobacteriati</taxon>
        <taxon>Methanobacteriota</taxon>
        <taxon>Methanomada group</taxon>
        <taxon>Methanobacteria</taxon>
        <taxon>Methanobacteriales</taxon>
        <taxon>Methanobacteriaceae</taxon>
        <taxon>Methanobacterium</taxon>
    </lineage>
</organism>
<dbReference type="InterPro" id="IPR022970">
    <property type="entry name" value="NTP_hydrolase-rel"/>
</dbReference>
<evidence type="ECO:0000256" key="2">
    <source>
        <dbReference type="ARBA" id="ARBA00022840"/>
    </source>
</evidence>
<dbReference type="InterPro" id="IPR027417">
    <property type="entry name" value="P-loop_NTPase"/>
</dbReference>
<comment type="caution">
    <text evidence="5">The sequence shown here is derived from an EMBL/GenBank/DDBJ whole genome shotgun (WGS) entry which is preliminary data.</text>
</comment>
<dbReference type="Gene3D" id="3.40.50.300">
    <property type="entry name" value="P-loop containing nucleotide triphosphate hydrolases"/>
    <property type="match status" value="1"/>
</dbReference>
<evidence type="ECO:0000313" key="4">
    <source>
        <dbReference type="EMBL" id="MCZ3367300.1"/>
    </source>
</evidence>
<keyword evidence="5" id="KW-0808">Transferase</keyword>